<sequence length="496" mass="56497">MCFPRYFLWIIFFSSLAGEKNNMVTCSSKNRLSCSLHTYEPECDPQYMSSEYPLLFGGANSEAPADFPLNFRSKVISKDGTVGIMLIWQQYFRSYNPVIQGYQIVMEGKDGIDFGSGRCLILQLQNKTNIVLDSFETFYLMIDGVQPMSTYGFLLYNLPRFNPFQQHTHRLETDVDTTGYSDHFRLFSGNWDQYVECLFIKETNAIQILIEIPPNDFKMTLFDVSIFDDFQLDIANININSSMYSVHQDQLHLFTNGYISTNFSITKSVEFIEVWVTPVDIFSYSPSKCLCHLRDRHCVPCRTATTKCSVGKEIIEALHHNDSTKDWNSLTNGKTDLIAWLCVGGLLMLASVCAFIVFRKQYGSCSDVSQCISSETSHPQTNLNNERVSIDEVSETDHALPNETDNNGTSRESNEEAFPLVDSYSLPRSHSDMKEMMETYFSFIPPETSSEMSKAISEQMVDINREFLPANASESNENIEDPDFTHESKSLSNESV</sequence>
<protein>
    <submittedName>
        <fullName evidence="4">Uncharacterized protein</fullName>
    </submittedName>
</protein>
<keyword evidence="2" id="KW-0472">Membrane</keyword>
<accession>A0A8B6HG86</accession>
<proteinExistence type="predicted"/>
<evidence type="ECO:0000256" key="3">
    <source>
        <dbReference type="SAM" id="SignalP"/>
    </source>
</evidence>
<keyword evidence="2" id="KW-1133">Transmembrane helix</keyword>
<dbReference type="EMBL" id="UYJE01010037">
    <property type="protein sequence ID" value="VDI79165.1"/>
    <property type="molecule type" value="Genomic_DNA"/>
</dbReference>
<dbReference type="OrthoDB" id="6047233at2759"/>
<evidence type="ECO:0000256" key="1">
    <source>
        <dbReference type="SAM" id="MobiDB-lite"/>
    </source>
</evidence>
<keyword evidence="2" id="KW-0812">Transmembrane</keyword>
<gene>
    <name evidence="4" type="ORF">MGAL_10B038001</name>
</gene>
<feature type="chain" id="PRO_5032310645" evidence="3">
    <location>
        <begin position="19"/>
        <end position="496"/>
    </location>
</feature>
<dbReference type="AlphaFoldDB" id="A0A8B6HG86"/>
<name>A0A8B6HG86_MYTGA</name>
<feature type="signal peptide" evidence="3">
    <location>
        <begin position="1"/>
        <end position="18"/>
    </location>
</feature>
<evidence type="ECO:0000313" key="4">
    <source>
        <dbReference type="EMBL" id="VDI79165.1"/>
    </source>
</evidence>
<feature type="region of interest" description="Disordered" evidence="1">
    <location>
        <begin position="468"/>
        <end position="496"/>
    </location>
</feature>
<feature type="transmembrane region" description="Helical" evidence="2">
    <location>
        <begin position="337"/>
        <end position="358"/>
    </location>
</feature>
<dbReference type="Proteomes" id="UP000596742">
    <property type="component" value="Unassembled WGS sequence"/>
</dbReference>
<comment type="caution">
    <text evidence="4">The sequence shown here is derived from an EMBL/GenBank/DDBJ whole genome shotgun (WGS) entry which is preliminary data.</text>
</comment>
<feature type="region of interest" description="Disordered" evidence="1">
    <location>
        <begin position="393"/>
        <end position="419"/>
    </location>
</feature>
<keyword evidence="5" id="KW-1185">Reference proteome</keyword>
<evidence type="ECO:0000256" key="2">
    <source>
        <dbReference type="SAM" id="Phobius"/>
    </source>
</evidence>
<keyword evidence="3" id="KW-0732">Signal</keyword>
<organism evidence="4 5">
    <name type="scientific">Mytilus galloprovincialis</name>
    <name type="common">Mediterranean mussel</name>
    <dbReference type="NCBI Taxonomy" id="29158"/>
    <lineage>
        <taxon>Eukaryota</taxon>
        <taxon>Metazoa</taxon>
        <taxon>Spiralia</taxon>
        <taxon>Lophotrochozoa</taxon>
        <taxon>Mollusca</taxon>
        <taxon>Bivalvia</taxon>
        <taxon>Autobranchia</taxon>
        <taxon>Pteriomorphia</taxon>
        <taxon>Mytilida</taxon>
        <taxon>Mytiloidea</taxon>
        <taxon>Mytilidae</taxon>
        <taxon>Mytilinae</taxon>
        <taxon>Mytilus</taxon>
    </lineage>
</organism>
<reference evidence="4" key="1">
    <citation type="submission" date="2018-11" db="EMBL/GenBank/DDBJ databases">
        <authorList>
            <person name="Alioto T."/>
            <person name="Alioto T."/>
        </authorList>
    </citation>
    <scope>NUCLEOTIDE SEQUENCE</scope>
</reference>
<evidence type="ECO:0000313" key="5">
    <source>
        <dbReference type="Proteomes" id="UP000596742"/>
    </source>
</evidence>